<dbReference type="PANTHER" id="PTHR11066">
    <property type="entry name" value="ACYL-COA THIOESTERASE"/>
    <property type="match status" value="1"/>
</dbReference>
<dbReference type="InterPro" id="IPR049449">
    <property type="entry name" value="TesB_ACOT8-like_N"/>
</dbReference>
<feature type="domain" description="Acyl-CoA thioesterase 2 C-terminal" evidence="3">
    <location>
        <begin position="176"/>
        <end position="293"/>
    </location>
</feature>
<dbReference type="Proteomes" id="UP001589587">
    <property type="component" value="Unassembled WGS sequence"/>
</dbReference>
<evidence type="ECO:0000313" key="6">
    <source>
        <dbReference type="Proteomes" id="UP001589587"/>
    </source>
</evidence>
<evidence type="ECO:0000313" key="5">
    <source>
        <dbReference type="EMBL" id="MFB9781281.1"/>
    </source>
</evidence>
<evidence type="ECO:0000259" key="4">
    <source>
        <dbReference type="Pfam" id="PF13622"/>
    </source>
</evidence>
<dbReference type="Pfam" id="PF02551">
    <property type="entry name" value="Acyl_CoA_thio"/>
    <property type="match status" value="1"/>
</dbReference>
<evidence type="ECO:0000256" key="1">
    <source>
        <dbReference type="ARBA" id="ARBA00006538"/>
    </source>
</evidence>
<keyword evidence="6" id="KW-1185">Reference proteome</keyword>
<comment type="caution">
    <text evidence="5">The sequence shown here is derived from an EMBL/GenBank/DDBJ whole genome shotgun (WGS) entry which is preliminary data.</text>
</comment>
<dbReference type="PANTHER" id="PTHR11066:SF34">
    <property type="entry name" value="ACYL-COENZYME A THIOESTERASE 8"/>
    <property type="match status" value="1"/>
</dbReference>
<dbReference type="Pfam" id="PF13622">
    <property type="entry name" value="4HBT_3"/>
    <property type="match status" value="1"/>
</dbReference>
<accession>A0ABV5XFW9</accession>
<dbReference type="CDD" id="cd03445">
    <property type="entry name" value="Thioesterase_II_repeat2"/>
    <property type="match status" value="1"/>
</dbReference>
<dbReference type="InterPro" id="IPR003703">
    <property type="entry name" value="Acyl_CoA_thio"/>
</dbReference>
<dbReference type="EMBL" id="JBHMAS010000039">
    <property type="protein sequence ID" value="MFB9781281.1"/>
    <property type="molecule type" value="Genomic_DNA"/>
</dbReference>
<dbReference type="Gene3D" id="2.40.160.210">
    <property type="entry name" value="Acyl-CoA thioesterase, double hotdog domain"/>
    <property type="match status" value="1"/>
</dbReference>
<evidence type="ECO:0000256" key="2">
    <source>
        <dbReference type="ARBA" id="ARBA00022801"/>
    </source>
</evidence>
<dbReference type="CDD" id="cd03444">
    <property type="entry name" value="Thioesterase_II_repeat1"/>
    <property type="match status" value="1"/>
</dbReference>
<organism evidence="5 6">
    <name type="scientific">Rhodococcus baikonurensis</name>
    <dbReference type="NCBI Taxonomy" id="172041"/>
    <lineage>
        <taxon>Bacteria</taxon>
        <taxon>Bacillati</taxon>
        <taxon>Actinomycetota</taxon>
        <taxon>Actinomycetes</taxon>
        <taxon>Mycobacteriales</taxon>
        <taxon>Nocardiaceae</taxon>
        <taxon>Rhodococcus</taxon>
        <taxon>Rhodococcus erythropolis group</taxon>
    </lineage>
</organism>
<name>A0ABV5XFW9_9NOCA</name>
<evidence type="ECO:0000259" key="3">
    <source>
        <dbReference type="Pfam" id="PF02551"/>
    </source>
</evidence>
<dbReference type="InterPro" id="IPR025652">
    <property type="entry name" value="TesB_C"/>
</dbReference>
<sequence>MPLTHGVEPLASLTRPPVGKILTLGQRGNDLFRGESHTNARRIYGGQTLGQALVAAGRTVERDHNPHSLHGHFIHPGRSDLPVDYIVERVRDGGSFTTRLVRALQNDRTILLATASFQRDEDGLTHQDTATTPAPVPENLPRFEDSLDASDPGDAQWLSQLMSNVGVEFRFPEEYPRLANRRGRRLPPRQRAWIRTPSRIGDESLLHAAGFAYCSDLFLLSSALPPHARHIDTPGLKLASLDHTVWLHAPFRADEWHLYEQHGYWMGGGRGIGRGRLYNRNGTLMASTMQEGLLRFR</sequence>
<proteinExistence type="inferred from homology"/>
<dbReference type="InterPro" id="IPR042171">
    <property type="entry name" value="Acyl-CoA_hotdog"/>
</dbReference>
<gene>
    <name evidence="5" type="ORF">ACFFQ6_16420</name>
</gene>
<dbReference type="RefSeq" id="WP_350491574.1">
    <property type="nucleotide sequence ID" value="NZ_JBHMAS010000039.1"/>
</dbReference>
<reference evidence="5 6" key="1">
    <citation type="submission" date="2024-09" db="EMBL/GenBank/DDBJ databases">
        <authorList>
            <person name="Sun Q."/>
            <person name="Mori K."/>
        </authorList>
    </citation>
    <scope>NUCLEOTIDE SEQUENCE [LARGE SCALE GENOMIC DNA]</scope>
    <source>
        <strain evidence="5 6">JCM 11411</strain>
    </source>
</reference>
<feature type="domain" description="Acyl-CoA thioesterase-like N-terminal HotDog" evidence="4">
    <location>
        <begin position="39"/>
        <end position="118"/>
    </location>
</feature>
<comment type="similarity">
    <text evidence="1">Belongs to the C/M/P thioester hydrolase family.</text>
</comment>
<keyword evidence="2" id="KW-0378">Hydrolase</keyword>
<dbReference type="SUPFAM" id="SSF54637">
    <property type="entry name" value="Thioesterase/thiol ester dehydrase-isomerase"/>
    <property type="match status" value="2"/>
</dbReference>
<dbReference type="InterPro" id="IPR029069">
    <property type="entry name" value="HotDog_dom_sf"/>
</dbReference>
<protein>
    <submittedName>
        <fullName evidence="5">Acyl-CoA thioesterase</fullName>
    </submittedName>
</protein>